<dbReference type="Gene3D" id="3.30.70.920">
    <property type="match status" value="1"/>
</dbReference>
<dbReference type="AlphaFoldDB" id="A0A3B1DFV6"/>
<accession>A0A3B1DFV6</accession>
<dbReference type="EMBL" id="UOGI01000207">
    <property type="protein sequence ID" value="VAX33820.1"/>
    <property type="molecule type" value="Genomic_DNA"/>
</dbReference>
<dbReference type="EMBL" id="UOGH01000274">
    <property type="protein sequence ID" value="VAX32947.1"/>
    <property type="molecule type" value="Genomic_DNA"/>
</dbReference>
<gene>
    <name evidence="2" type="ORF">MNBD_NITROSPIRAE02-1668</name>
    <name evidence="3" type="ORF">MNBD_NITROSPIRAE03-1810</name>
</gene>
<proteinExistence type="predicted"/>
<dbReference type="Pfam" id="PF01037">
    <property type="entry name" value="AsnC_trans_reg"/>
    <property type="match status" value="1"/>
</dbReference>
<dbReference type="InterPro" id="IPR011008">
    <property type="entry name" value="Dimeric_a/b-barrel"/>
</dbReference>
<dbReference type="SUPFAM" id="SSF54909">
    <property type="entry name" value="Dimeric alpha+beta barrel"/>
    <property type="match status" value="1"/>
</dbReference>
<reference evidence="3" key="1">
    <citation type="submission" date="2018-06" db="EMBL/GenBank/DDBJ databases">
        <authorList>
            <person name="Zhirakovskaya E."/>
        </authorList>
    </citation>
    <scope>NUCLEOTIDE SEQUENCE</scope>
</reference>
<feature type="domain" description="Transcription regulator AsnC/Lrp ligand binding" evidence="1">
    <location>
        <begin position="13"/>
        <end position="75"/>
    </location>
</feature>
<dbReference type="InterPro" id="IPR019887">
    <property type="entry name" value="Tscrpt_reg_AsnC/Lrp_C"/>
</dbReference>
<sequence>MARVYMLANVLPGKDRDIRDTLRGINGVVNADVITGQFDIVAVLEANDINEIFTRILKKVRKVRGITRTETFIAVE</sequence>
<evidence type="ECO:0000313" key="3">
    <source>
        <dbReference type="EMBL" id="VAX33820.1"/>
    </source>
</evidence>
<name>A0A3B1DFV6_9ZZZZ</name>
<organism evidence="3">
    <name type="scientific">hydrothermal vent metagenome</name>
    <dbReference type="NCBI Taxonomy" id="652676"/>
    <lineage>
        <taxon>unclassified sequences</taxon>
        <taxon>metagenomes</taxon>
        <taxon>ecological metagenomes</taxon>
    </lineage>
</organism>
<protein>
    <recommendedName>
        <fullName evidence="1">Transcription regulator AsnC/Lrp ligand binding domain-containing protein</fullName>
    </recommendedName>
</protein>
<evidence type="ECO:0000313" key="2">
    <source>
        <dbReference type="EMBL" id="VAX32947.1"/>
    </source>
</evidence>
<evidence type="ECO:0000259" key="1">
    <source>
        <dbReference type="Pfam" id="PF01037"/>
    </source>
</evidence>